<accession>A0A1E8PUM4</accession>
<dbReference type="Pfam" id="PF05119">
    <property type="entry name" value="Terminase_4"/>
    <property type="match status" value="1"/>
</dbReference>
<name>A0A1E8PUM4_9BURK</name>
<evidence type="ECO:0000256" key="1">
    <source>
        <dbReference type="SAM" id="MobiDB-lite"/>
    </source>
</evidence>
<comment type="caution">
    <text evidence="2">The sequence shown here is derived from an EMBL/GenBank/DDBJ whole genome shotgun (WGS) entry which is preliminary data.</text>
</comment>
<dbReference type="Proteomes" id="UP000092634">
    <property type="component" value="Unassembled WGS sequence"/>
</dbReference>
<sequence length="188" mass="19937">MGRKAKPSALRAIDGNAGRRPVNKNEFRPVAEAPDCPRHLKGEAKKEWVRVCAELAAYQMVSAMDRGALAMLCTQWGRYVEAEDMIAAAAKAQPGSCGFSTVTSNGNAVHSIALMASNRAIELYHKLCSDFGLTPSSRVNMAPATTQLSLFAPTIVGAEPSPVSGAETPPVDPNAPPNVKSLGNFSKR</sequence>
<dbReference type="InterPro" id="IPR006448">
    <property type="entry name" value="Phage_term_ssu_P27"/>
</dbReference>
<evidence type="ECO:0000313" key="3">
    <source>
        <dbReference type="Proteomes" id="UP000092634"/>
    </source>
</evidence>
<gene>
    <name evidence="2" type="ORF">BA896_012660</name>
</gene>
<evidence type="ECO:0008006" key="4">
    <source>
        <dbReference type="Google" id="ProtNLM"/>
    </source>
</evidence>
<dbReference type="NCBIfam" id="TIGR01558">
    <property type="entry name" value="sm_term_P27"/>
    <property type="match status" value="1"/>
</dbReference>
<dbReference type="EMBL" id="MAQB02000001">
    <property type="protein sequence ID" value="OFJ49590.1"/>
    <property type="molecule type" value="Genomic_DNA"/>
</dbReference>
<proteinExistence type="predicted"/>
<feature type="region of interest" description="Disordered" evidence="1">
    <location>
        <begin position="159"/>
        <end position="188"/>
    </location>
</feature>
<protein>
    <recommendedName>
        <fullName evidence="4">Phage terminase small subunit P27 family</fullName>
    </recommendedName>
</protein>
<dbReference type="AlphaFoldDB" id="A0A1E8PUM4"/>
<evidence type="ECO:0000313" key="2">
    <source>
        <dbReference type="EMBL" id="OFJ49590.1"/>
    </source>
</evidence>
<reference evidence="2 3" key="1">
    <citation type="submission" date="2016-10" db="EMBL/GenBank/DDBJ databases">
        <title>Updated version of Genome Assembly of Janthinobacterium lividum ERGS5:01.</title>
        <authorList>
            <person name="Kumar R."/>
            <person name="Acharya V."/>
            <person name="Singh D."/>
        </authorList>
    </citation>
    <scope>NUCLEOTIDE SEQUENCE [LARGE SCALE GENOMIC DNA]</scope>
    <source>
        <strain evidence="2 3">ERGS5:01</strain>
    </source>
</reference>
<organism evidence="2 3">
    <name type="scientific">Janthinobacterium lividum</name>
    <dbReference type="NCBI Taxonomy" id="29581"/>
    <lineage>
        <taxon>Bacteria</taxon>
        <taxon>Pseudomonadati</taxon>
        <taxon>Pseudomonadota</taxon>
        <taxon>Betaproteobacteria</taxon>
        <taxon>Burkholderiales</taxon>
        <taxon>Oxalobacteraceae</taxon>
        <taxon>Janthinobacterium</taxon>
    </lineage>
</organism>